<dbReference type="STRING" id="1193729.A1OE_275"/>
<evidence type="ECO:0000313" key="3">
    <source>
        <dbReference type="Proteomes" id="UP000010077"/>
    </source>
</evidence>
<keyword evidence="1" id="KW-0472">Membrane</keyword>
<evidence type="ECO:0000313" key="2">
    <source>
        <dbReference type="EMBL" id="AFX98475.1"/>
    </source>
</evidence>
<keyword evidence="1" id="KW-1133">Transmembrane helix</keyword>
<dbReference type="HOGENOM" id="CLU_3306436_0_0_5"/>
<proteinExistence type="predicted"/>
<protein>
    <submittedName>
        <fullName evidence="2">Uncharacterized protein</fullName>
    </submittedName>
</protein>
<sequence length="39" mass="4716">MSIILLKWYIIFVIFIYKLIISLNILLFLIVNDDTSYLH</sequence>
<evidence type="ECO:0000256" key="1">
    <source>
        <dbReference type="SAM" id="Phobius"/>
    </source>
</evidence>
<keyword evidence="3" id="KW-1185">Reference proteome</keyword>
<gene>
    <name evidence="2" type="ORF">A1OE_275</name>
</gene>
<feature type="transmembrane region" description="Helical" evidence="1">
    <location>
        <begin position="6"/>
        <end position="31"/>
    </location>
</feature>
<reference evidence="2 3" key="1">
    <citation type="journal article" date="2012" name="Proc. Natl. Acad. Sci. U.S.A.">
        <title>Genome streamlining and chemical defense in a coral reef symbiosis.</title>
        <authorList>
            <person name="Kwan J.C."/>
            <person name="Donia M.S."/>
            <person name="Han A.W."/>
            <person name="Hirose E."/>
            <person name="Haygood M.G."/>
            <person name="Schmidt E.W."/>
        </authorList>
    </citation>
    <scope>NUCLEOTIDE SEQUENCE [LARGE SCALE GENOMIC DNA]</scope>
    <source>
        <strain evidence="2 3">L2</strain>
    </source>
</reference>
<organism evidence="2 3">
    <name type="scientific">Candidatus Endolissoclinum faulkneri L2</name>
    <dbReference type="NCBI Taxonomy" id="1193729"/>
    <lineage>
        <taxon>Bacteria</taxon>
        <taxon>Pseudomonadati</taxon>
        <taxon>Pseudomonadota</taxon>
        <taxon>Alphaproteobacteria</taxon>
        <taxon>Rhodospirillales</taxon>
        <taxon>Rhodospirillaceae</taxon>
        <taxon>Candidatus Endolissoclinum</taxon>
    </lineage>
</organism>
<accession>K7YFW7</accession>
<keyword evidence="1" id="KW-0812">Transmembrane</keyword>
<name>K7YFW7_9PROT</name>
<dbReference type="EMBL" id="CP003539">
    <property type="protein sequence ID" value="AFX98475.1"/>
    <property type="molecule type" value="Genomic_DNA"/>
</dbReference>
<dbReference type="KEGG" id="thal:A1OE_275"/>
<dbReference type="AlphaFoldDB" id="K7YFW7"/>
<dbReference type="Proteomes" id="UP000010077">
    <property type="component" value="Chromosome"/>
</dbReference>